<sequence>MRSKVFLIINYLLPKLNHHHSRRENSTVSLHHRQEHFTLLSLPPPSRALPTPVAVSTAPPTPYAIAVDDATTDTSLLPPLELLKETTKRKGWLNHGIKGPESIAIEVYESIAIEVLFVHLICSTGSVRNEVPDLFNTYIGQKDTHWSKKVTFINKFGTT</sequence>
<reference evidence="1 2" key="2">
    <citation type="journal article" date="2022" name="Mol. Ecol. Resour.">
        <title>The genomes of chicory, endive, great burdock and yacon provide insights into Asteraceae paleo-polyploidization history and plant inulin production.</title>
        <authorList>
            <person name="Fan W."/>
            <person name="Wang S."/>
            <person name="Wang H."/>
            <person name="Wang A."/>
            <person name="Jiang F."/>
            <person name="Liu H."/>
            <person name="Zhao H."/>
            <person name="Xu D."/>
            <person name="Zhang Y."/>
        </authorList>
    </citation>
    <scope>NUCLEOTIDE SEQUENCE [LARGE SCALE GENOMIC DNA]</scope>
    <source>
        <strain evidence="2">cv. Niubang</strain>
    </source>
</reference>
<reference evidence="2" key="1">
    <citation type="journal article" date="2022" name="Mol. Ecol. Resour.">
        <title>The genomes of chicory, endive, great burdock and yacon provide insights into Asteraceae palaeo-polyploidization history and plant inulin production.</title>
        <authorList>
            <person name="Fan W."/>
            <person name="Wang S."/>
            <person name="Wang H."/>
            <person name="Wang A."/>
            <person name="Jiang F."/>
            <person name="Liu H."/>
            <person name="Zhao H."/>
            <person name="Xu D."/>
            <person name="Zhang Y."/>
        </authorList>
    </citation>
    <scope>NUCLEOTIDE SEQUENCE [LARGE SCALE GENOMIC DNA]</scope>
    <source>
        <strain evidence="2">cv. Niubang</strain>
    </source>
</reference>
<dbReference type="EMBL" id="CM042049">
    <property type="protein sequence ID" value="KAI3747335.1"/>
    <property type="molecule type" value="Genomic_DNA"/>
</dbReference>
<gene>
    <name evidence="1" type="ORF">L6452_09789</name>
</gene>
<proteinExistence type="predicted"/>
<organism evidence="1 2">
    <name type="scientific">Arctium lappa</name>
    <name type="common">Greater burdock</name>
    <name type="synonym">Lappa major</name>
    <dbReference type="NCBI Taxonomy" id="4217"/>
    <lineage>
        <taxon>Eukaryota</taxon>
        <taxon>Viridiplantae</taxon>
        <taxon>Streptophyta</taxon>
        <taxon>Embryophyta</taxon>
        <taxon>Tracheophyta</taxon>
        <taxon>Spermatophyta</taxon>
        <taxon>Magnoliopsida</taxon>
        <taxon>eudicotyledons</taxon>
        <taxon>Gunneridae</taxon>
        <taxon>Pentapetalae</taxon>
        <taxon>asterids</taxon>
        <taxon>campanulids</taxon>
        <taxon>Asterales</taxon>
        <taxon>Asteraceae</taxon>
        <taxon>Carduoideae</taxon>
        <taxon>Cardueae</taxon>
        <taxon>Arctiinae</taxon>
        <taxon>Arctium</taxon>
    </lineage>
</organism>
<protein>
    <submittedName>
        <fullName evidence="1">Uncharacterized protein</fullName>
    </submittedName>
</protein>
<name>A0ACB9DLH2_ARCLA</name>
<accession>A0ACB9DLH2</accession>
<comment type="caution">
    <text evidence="1">The sequence shown here is derived from an EMBL/GenBank/DDBJ whole genome shotgun (WGS) entry which is preliminary data.</text>
</comment>
<evidence type="ECO:0000313" key="1">
    <source>
        <dbReference type="EMBL" id="KAI3747335.1"/>
    </source>
</evidence>
<keyword evidence="2" id="KW-1185">Reference proteome</keyword>
<evidence type="ECO:0000313" key="2">
    <source>
        <dbReference type="Proteomes" id="UP001055879"/>
    </source>
</evidence>
<dbReference type="Proteomes" id="UP001055879">
    <property type="component" value="Linkage Group LG03"/>
</dbReference>